<feature type="chain" id="PRO_5015196573" evidence="1">
    <location>
        <begin position="22"/>
        <end position="69"/>
    </location>
</feature>
<feature type="signal peptide" evidence="1">
    <location>
        <begin position="1"/>
        <end position="21"/>
    </location>
</feature>
<evidence type="ECO:0000256" key="1">
    <source>
        <dbReference type="SAM" id="SignalP"/>
    </source>
</evidence>
<name>A0A2P2QBI8_RHIMU</name>
<dbReference type="AlphaFoldDB" id="A0A2P2QBI8"/>
<reference evidence="2" key="1">
    <citation type="submission" date="2018-02" db="EMBL/GenBank/DDBJ databases">
        <title>Rhizophora mucronata_Transcriptome.</title>
        <authorList>
            <person name="Meera S.P."/>
            <person name="Sreeshan A."/>
            <person name="Augustine A."/>
        </authorList>
    </citation>
    <scope>NUCLEOTIDE SEQUENCE</scope>
    <source>
        <tissue evidence="2">Leaf</tissue>
    </source>
</reference>
<protein>
    <submittedName>
        <fullName evidence="2">Uncharacterized protein</fullName>
    </submittedName>
</protein>
<evidence type="ECO:0000313" key="2">
    <source>
        <dbReference type="EMBL" id="MBX64289.1"/>
    </source>
</evidence>
<organism evidence="2">
    <name type="scientific">Rhizophora mucronata</name>
    <name type="common">Asiatic mangrove</name>
    <dbReference type="NCBI Taxonomy" id="61149"/>
    <lineage>
        <taxon>Eukaryota</taxon>
        <taxon>Viridiplantae</taxon>
        <taxon>Streptophyta</taxon>
        <taxon>Embryophyta</taxon>
        <taxon>Tracheophyta</taxon>
        <taxon>Spermatophyta</taxon>
        <taxon>Magnoliopsida</taxon>
        <taxon>eudicotyledons</taxon>
        <taxon>Gunneridae</taxon>
        <taxon>Pentapetalae</taxon>
        <taxon>rosids</taxon>
        <taxon>fabids</taxon>
        <taxon>Malpighiales</taxon>
        <taxon>Rhizophoraceae</taxon>
        <taxon>Rhizophora</taxon>
    </lineage>
</organism>
<accession>A0A2P2QBI8</accession>
<proteinExistence type="predicted"/>
<sequence>MDLPILFAFLCLIWPMHETFGEVGSSSWLSPYHFSLFLVSFPLVCLCVPFTLHRFHELSLSIFVTTWNP</sequence>
<keyword evidence="1" id="KW-0732">Signal</keyword>
<dbReference type="EMBL" id="GGEC01083805">
    <property type="protein sequence ID" value="MBX64289.1"/>
    <property type="molecule type" value="Transcribed_RNA"/>
</dbReference>